<dbReference type="PROSITE" id="PS00134">
    <property type="entry name" value="TRYPSIN_HIS"/>
    <property type="match status" value="1"/>
</dbReference>
<dbReference type="EC" id="3.4.21.4" evidence="8"/>
<dbReference type="PANTHER" id="PTHR24271:SF88">
    <property type="entry name" value="MAST CELL PROTEASE 2 ISOFORM X1"/>
    <property type="match status" value="1"/>
</dbReference>
<evidence type="ECO:0000256" key="8">
    <source>
        <dbReference type="ARBA" id="ARBA00038868"/>
    </source>
</evidence>
<dbReference type="InterPro" id="IPR001314">
    <property type="entry name" value="Peptidase_S1A"/>
</dbReference>
<reference evidence="12" key="2">
    <citation type="submission" date="2025-08" db="UniProtKB">
        <authorList>
            <consortium name="Ensembl"/>
        </authorList>
    </citation>
    <scope>IDENTIFICATION</scope>
</reference>
<dbReference type="InterPro" id="IPR009003">
    <property type="entry name" value="Peptidase_S1_PA"/>
</dbReference>
<dbReference type="InterPro" id="IPR033116">
    <property type="entry name" value="TRYPSIN_SER"/>
</dbReference>
<dbReference type="AlphaFoldDB" id="A0AAY4C9P8"/>
<dbReference type="InterPro" id="IPR001254">
    <property type="entry name" value="Trypsin_dom"/>
</dbReference>
<reference evidence="12" key="3">
    <citation type="submission" date="2025-09" db="UniProtKB">
        <authorList>
            <consortium name="Ensembl"/>
        </authorList>
    </citation>
    <scope>IDENTIFICATION</scope>
</reference>
<keyword evidence="4 9" id="KW-0720">Serine protease</keyword>
<reference evidence="12 13" key="1">
    <citation type="submission" date="2020-06" db="EMBL/GenBank/DDBJ databases">
        <authorList>
            <consortium name="Wellcome Sanger Institute Data Sharing"/>
        </authorList>
    </citation>
    <scope>NUCLEOTIDE SEQUENCE [LARGE SCALE GENOMIC DNA]</scope>
</reference>
<keyword evidence="10" id="KW-0732">Signal</keyword>
<keyword evidence="13" id="KW-1185">Reference proteome</keyword>
<dbReference type="CDD" id="cd00190">
    <property type="entry name" value="Tryp_SPc"/>
    <property type="match status" value="1"/>
</dbReference>
<evidence type="ECO:0000256" key="5">
    <source>
        <dbReference type="ARBA" id="ARBA00023145"/>
    </source>
</evidence>
<feature type="domain" description="Peptidase S1" evidence="11">
    <location>
        <begin position="25"/>
        <end position="235"/>
    </location>
</feature>
<dbReference type="InterPro" id="IPR018114">
    <property type="entry name" value="TRYPSIN_HIS"/>
</dbReference>
<keyword evidence="6" id="KW-1015">Disulfide bond</keyword>
<evidence type="ECO:0000256" key="2">
    <source>
        <dbReference type="ARBA" id="ARBA00022670"/>
    </source>
</evidence>
<dbReference type="GeneTree" id="ENSGT01030000234551"/>
<keyword evidence="5" id="KW-0865">Zymogen</keyword>
<comment type="catalytic activity">
    <reaction evidence="7">
        <text>Preferential cleavage: Arg-|-Xaa, Lys-|-Xaa.</text>
        <dbReference type="EC" id="3.4.21.4"/>
    </reaction>
</comment>
<evidence type="ECO:0000256" key="1">
    <source>
        <dbReference type="ARBA" id="ARBA00004239"/>
    </source>
</evidence>
<dbReference type="SUPFAM" id="SSF50494">
    <property type="entry name" value="Trypsin-like serine proteases"/>
    <property type="match status" value="1"/>
</dbReference>
<evidence type="ECO:0000256" key="4">
    <source>
        <dbReference type="ARBA" id="ARBA00022825"/>
    </source>
</evidence>
<evidence type="ECO:0000259" key="11">
    <source>
        <dbReference type="PROSITE" id="PS50240"/>
    </source>
</evidence>
<evidence type="ECO:0000256" key="3">
    <source>
        <dbReference type="ARBA" id="ARBA00022801"/>
    </source>
</evidence>
<dbReference type="Proteomes" id="UP000694580">
    <property type="component" value="Chromosome 13"/>
</dbReference>
<proteinExistence type="predicted"/>
<feature type="signal peptide" evidence="10">
    <location>
        <begin position="1"/>
        <end position="18"/>
    </location>
</feature>
<accession>A0AAY4C9P8</accession>
<dbReference type="PROSITE" id="PS50240">
    <property type="entry name" value="TRYPSIN_DOM"/>
    <property type="match status" value="1"/>
</dbReference>
<dbReference type="PRINTS" id="PR00722">
    <property type="entry name" value="CHYMOTRYPSIN"/>
</dbReference>
<gene>
    <name evidence="12" type="primary">si:ch211-212d10.1</name>
</gene>
<dbReference type="GO" id="GO:0004252">
    <property type="term" value="F:serine-type endopeptidase activity"/>
    <property type="evidence" value="ECO:0007669"/>
    <property type="project" value="UniProtKB-EC"/>
</dbReference>
<evidence type="ECO:0000256" key="6">
    <source>
        <dbReference type="ARBA" id="ARBA00023157"/>
    </source>
</evidence>
<evidence type="ECO:0000256" key="10">
    <source>
        <dbReference type="SAM" id="SignalP"/>
    </source>
</evidence>
<evidence type="ECO:0000313" key="12">
    <source>
        <dbReference type="Ensembl" id="ENSDCDP00010029489.1"/>
    </source>
</evidence>
<dbReference type="Ensembl" id="ENSDCDT00010036475.1">
    <property type="protein sequence ID" value="ENSDCDP00010029489.1"/>
    <property type="gene ID" value="ENSDCDG00010018726.1"/>
</dbReference>
<feature type="chain" id="PRO_5044206629" description="trypsin" evidence="10">
    <location>
        <begin position="19"/>
        <end position="244"/>
    </location>
</feature>
<dbReference type="FunFam" id="2.40.10.10:FF:000005">
    <property type="entry name" value="Serine protease 37"/>
    <property type="match status" value="1"/>
</dbReference>
<dbReference type="Pfam" id="PF00089">
    <property type="entry name" value="Trypsin"/>
    <property type="match status" value="1"/>
</dbReference>
<evidence type="ECO:0000256" key="9">
    <source>
        <dbReference type="RuleBase" id="RU363034"/>
    </source>
</evidence>
<organism evidence="12 13">
    <name type="scientific">Denticeps clupeoides</name>
    <name type="common">denticle herring</name>
    <dbReference type="NCBI Taxonomy" id="299321"/>
    <lineage>
        <taxon>Eukaryota</taxon>
        <taxon>Metazoa</taxon>
        <taxon>Chordata</taxon>
        <taxon>Craniata</taxon>
        <taxon>Vertebrata</taxon>
        <taxon>Euteleostomi</taxon>
        <taxon>Actinopterygii</taxon>
        <taxon>Neopterygii</taxon>
        <taxon>Teleostei</taxon>
        <taxon>Clupei</taxon>
        <taxon>Clupeiformes</taxon>
        <taxon>Denticipitoidei</taxon>
        <taxon>Denticipitidae</taxon>
        <taxon>Denticeps</taxon>
    </lineage>
</organism>
<dbReference type="InterPro" id="IPR043504">
    <property type="entry name" value="Peptidase_S1_PA_chymotrypsin"/>
</dbReference>
<keyword evidence="3 9" id="KW-0378">Hydrolase</keyword>
<dbReference type="PANTHER" id="PTHR24271">
    <property type="entry name" value="KALLIKREIN-RELATED"/>
    <property type="match status" value="1"/>
</dbReference>
<dbReference type="GO" id="GO:0005576">
    <property type="term" value="C:extracellular region"/>
    <property type="evidence" value="ECO:0007669"/>
    <property type="project" value="UniProtKB-SubCell"/>
</dbReference>
<dbReference type="GO" id="GO:0006508">
    <property type="term" value="P:proteolysis"/>
    <property type="evidence" value="ECO:0007669"/>
    <property type="project" value="UniProtKB-KW"/>
</dbReference>
<protein>
    <recommendedName>
        <fullName evidence="8">trypsin</fullName>
        <ecNumber evidence="8">3.4.21.4</ecNumber>
    </recommendedName>
</protein>
<name>A0AAY4C9P8_9TELE</name>
<comment type="subcellular location">
    <subcellularLocation>
        <location evidence="1">Secreted</location>
        <location evidence="1">Extracellular space</location>
    </subcellularLocation>
</comment>
<dbReference type="SMART" id="SM00020">
    <property type="entry name" value="Tryp_SPc"/>
    <property type="match status" value="1"/>
</dbReference>
<dbReference type="PROSITE" id="PS00135">
    <property type="entry name" value="TRYPSIN_SER"/>
    <property type="match status" value="1"/>
</dbReference>
<evidence type="ECO:0000256" key="7">
    <source>
        <dbReference type="ARBA" id="ARBA00036320"/>
    </source>
</evidence>
<sequence length="244" mass="26690">MAGRLIMSASLYLLFTQGACMRAGIIGGHAAVPHSHPYMVYLWKGVPPDGKPCEGFLVSENYVMTAAHCDGRTITAYSGAHDVSDLSSIQSVAVEETFPHADFNSLYDNDIMLLQLQKNITLNKYIQSINLPKTEDEGVPKHCLVAGWGCEDTNCTLPTPEVLKEVNVTVSDIYSDLILTDGPNGPGNGDSGGPLVCNGVAYGVVSTRRDENETDYFFTYTRISHYLAWINKFLNHSTQANVYT</sequence>
<dbReference type="Gene3D" id="2.40.10.10">
    <property type="entry name" value="Trypsin-like serine proteases"/>
    <property type="match status" value="1"/>
</dbReference>
<keyword evidence="2 9" id="KW-0645">Protease</keyword>
<evidence type="ECO:0000313" key="13">
    <source>
        <dbReference type="Proteomes" id="UP000694580"/>
    </source>
</evidence>